<name>A0A6A6KJF7_HEVBR</name>
<feature type="domain" description="Disease resistance protein At4g27190-like leucine-rich repeats" evidence="2">
    <location>
        <begin position="2"/>
        <end position="146"/>
    </location>
</feature>
<dbReference type="PANTHER" id="PTHR33463">
    <property type="entry name" value="NB-ARC DOMAIN-CONTAINING PROTEIN-RELATED"/>
    <property type="match status" value="1"/>
</dbReference>
<feature type="domain" description="Disease resistance protein At4g27190-like leucine-rich repeats" evidence="2">
    <location>
        <begin position="357"/>
        <end position="433"/>
    </location>
</feature>
<accession>A0A6A6KJF7</accession>
<proteinExistence type="predicted"/>
<dbReference type="Gene3D" id="3.80.10.10">
    <property type="entry name" value="Ribonuclease Inhibitor"/>
    <property type="match status" value="2"/>
</dbReference>
<dbReference type="Pfam" id="PF23247">
    <property type="entry name" value="LRR_RPS2"/>
    <property type="match status" value="3"/>
</dbReference>
<keyword evidence="1" id="KW-0611">Plant defense</keyword>
<dbReference type="InterPro" id="IPR050905">
    <property type="entry name" value="Plant_NBS-LRR"/>
</dbReference>
<dbReference type="AlphaFoldDB" id="A0A6A6KJF7"/>
<organism evidence="3 4">
    <name type="scientific">Hevea brasiliensis</name>
    <name type="common">Para rubber tree</name>
    <name type="synonym">Siphonia brasiliensis</name>
    <dbReference type="NCBI Taxonomy" id="3981"/>
    <lineage>
        <taxon>Eukaryota</taxon>
        <taxon>Viridiplantae</taxon>
        <taxon>Streptophyta</taxon>
        <taxon>Embryophyta</taxon>
        <taxon>Tracheophyta</taxon>
        <taxon>Spermatophyta</taxon>
        <taxon>Magnoliopsida</taxon>
        <taxon>eudicotyledons</taxon>
        <taxon>Gunneridae</taxon>
        <taxon>Pentapetalae</taxon>
        <taxon>rosids</taxon>
        <taxon>fabids</taxon>
        <taxon>Malpighiales</taxon>
        <taxon>Euphorbiaceae</taxon>
        <taxon>Crotonoideae</taxon>
        <taxon>Micrandreae</taxon>
        <taxon>Hevea</taxon>
    </lineage>
</organism>
<feature type="domain" description="Disease resistance protein At4g27190-like leucine-rich repeats" evidence="2">
    <location>
        <begin position="224"/>
        <end position="356"/>
    </location>
</feature>
<comment type="caution">
    <text evidence="3">The sequence shown here is derived from an EMBL/GenBank/DDBJ whole genome shotgun (WGS) entry which is preliminary data.</text>
</comment>
<evidence type="ECO:0000259" key="2">
    <source>
        <dbReference type="Pfam" id="PF23247"/>
    </source>
</evidence>
<reference evidence="3 4" key="1">
    <citation type="journal article" date="2020" name="Mol. Plant">
        <title>The Chromosome-Based Rubber Tree Genome Provides New Insights into Spurge Genome Evolution and Rubber Biosynthesis.</title>
        <authorList>
            <person name="Liu J."/>
            <person name="Shi C."/>
            <person name="Shi C.C."/>
            <person name="Li W."/>
            <person name="Zhang Q.J."/>
            <person name="Zhang Y."/>
            <person name="Li K."/>
            <person name="Lu H.F."/>
            <person name="Shi C."/>
            <person name="Zhu S.T."/>
            <person name="Xiao Z.Y."/>
            <person name="Nan H."/>
            <person name="Yue Y."/>
            <person name="Zhu X.G."/>
            <person name="Wu Y."/>
            <person name="Hong X.N."/>
            <person name="Fan G.Y."/>
            <person name="Tong Y."/>
            <person name="Zhang D."/>
            <person name="Mao C.L."/>
            <person name="Liu Y.L."/>
            <person name="Hao S.J."/>
            <person name="Liu W.Q."/>
            <person name="Lv M.Q."/>
            <person name="Zhang H.B."/>
            <person name="Liu Y."/>
            <person name="Hu-Tang G.R."/>
            <person name="Wang J.P."/>
            <person name="Wang J.H."/>
            <person name="Sun Y.H."/>
            <person name="Ni S.B."/>
            <person name="Chen W.B."/>
            <person name="Zhang X.C."/>
            <person name="Jiao Y.N."/>
            <person name="Eichler E.E."/>
            <person name="Li G.H."/>
            <person name="Liu X."/>
            <person name="Gao L.Z."/>
        </authorList>
    </citation>
    <scope>NUCLEOTIDE SEQUENCE [LARGE SCALE GENOMIC DNA]</scope>
    <source>
        <strain evidence="4">cv. GT1</strain>
        <tissue evidence="3">Leaf</tissue>
    </source>
</reference>
<dbReference type="InterPro" id="IPR057135">
    <property type="entry name" value="At4g27190-like_LRR"/>
</dbReference>
<evidence type="ECO:0000313" key="3">
    <source>
        <dbReference type="EMBL" id="KAF2288038.1"/>
    </source>
</evidence>
<gene>
    <name evidence="3" type="ORF">GH714_004040</name>
</gene>
<dbReference type="PANTHER" id="PTHR33463:SF149">
    <property type="entry name" value="NB-ARC DOMAIN-CONTAINING PROTEIN"/>
    <property type="match status" value="1"/>
</dbReference>
<dbReference type="SUPFAM" id="SSF52047">
    <property type="entry name" value="RNI-like"/>
    <property type="match status" value="1"/>
</dbReference>
<dbReference type="EMBL" id="JAAGAX010000016">
    <property type="protein sequence ID" value="KAF2288038.1"/>
    <property type="molecule type" value="Genomic_DNA"/>
</dbReference>
<evidence type="ECO:0000256" key="1">
    <source>
        <dbReference type="ARBA" id="ARBA00022821"/>
    </source>
</evidence>
<keyword evidence="4" id="KW-1185">Reference proteome</keyword>
<dbReference type="Proteomes" id="UP000467840">
    <property type="component" value="Chromosome 8"/>
</dbReference>
<protein>
    <recommendedName>
        <fullName evidence="2">Disease resistance protein At4g27190-like leucine-rich repeats domain-containing protein</fullName>
    </recommendedName>
</protein>
<dbReference type="InterPro" id="IPR032675">
    <property type="entry name" value="LRR_dom_sf"/>
</dbReference>
<evidence type="ECO:0000313" key="4">
    <source>
        <dbReference type="Proteomes" id="UP000467840"/>
    </source>
</evidence>
<sequence>MTLSNYPMLKEKWHAQFPFEYFQYLRKLVVDECSFFPNAISSNLLQHLYRLRALVVEKCDSVKDVFEFEGLNAVKDDFRPMETLNQLQLIDLPRLRHVFNEDHKGILTFKNLTLLKVHNCSNLTNVFTVSMALGLVNLQHMEVKRCSLVEQIITKESSDEEMMRDKTIFPSLQSISLECLPNLSSFYSASDVLECPSLKKIDVLDCPKVELLPSTFSKFAIPSLEKLRVEWNTLKDKLSENFQAGYLCRLKAIELTCFSGESALLPSNVLQSLPSLEKLVLSDASVEEIILQHINNGEEKHPQSLRCLKELKLLSKLPKLKRLVDEDYQSVPIFQNLETLKVLECSSLEILVPSSVSFQNLMSLEVSKCNGLRNLLTASAARSLVQLRRMDIKECESMQEIVASEADGAKDDIGFNQLEYLGLRNLPCLTSFCSDAKFKTPTTIDELFTL</sequence>